<evidence type="ECO:0000313" key="2">
    <source>
        <dbReference type="Proteomes" id="UP001374579"/>
    </source>
</evidence>
<dbReference type="Proteomes" id="UP001374579">
    <property type="component" value="Unassembled WGS sequence"/>
</dbReference>
<proteinExistence type="predicted"/>
<dbReference type="EMBL" id="JBAMIC010000011">
    <property type="protein sequence ID" value="KAK7099643.1"/>
    <property type="molecule type" value="Genomic_DNA"/>
</dbReference>
<reference evidence="1 2" key="1">
    <citation type="submission" date="2024-02" db="EMBL/GenBank/DDBJ databases">
        <title>Chromosome-scale genome assembly of the rough periwinkle Littorina saxatilis.</title>
        <authorList>
            <person name="De Jode A."/>
            <person name="Faria R."/>
            <person name="Formenti G."/>
            <person name="Sims Y."/>
            <person name="Smith T.P."/>
            <person name="Tracey A."/>
            <person name="Wood J.M.D."/>
            <person name="Zagrodzka Z.B."/>
            <person name="Johannesson K."/>
            <person name="Butlin R.K."/>
            <person name="Leder E.H."/>
        </authorList>
    </citation>
    <scope>NUCLEOTIDE SEQUENCE [LARGE SCALE GENOMIC DNA]</scope>
    <source>
        <strain evidence="1">Snail1</strain>
        <tissue evidence="1">Muscle</tissue>
    </source>
</reference>
<protein>
    <submittedName>
        <fullName evidence="1">Uncharacterized protein</fullName>
    </submittedName>
</protein>
<sequence length="91" mass="9932">MFFVPEQKKPTFYKTSAWCMNRGEVSVCGRPTKSPTPLGPCGTDGILDVKGVPKRVTFNVKTSAQRDSAIPASFSYRRTTGIANTADKALF</sequence>
<gene>
    <name evidence="1" type="ORF">V1264_022726</name>
</gene>
<dbReference type="AlphaFoldDB" id="A0AAN9B6G7"/>
<comment type="caution">
    <text evidence="1">The sequence shown here is derived from an EMBL/GenBank/DDBJ whole genome shotgun (WGS) entry which is preliminary data.</text>
</comment>
<name>A0AAN9B6G7_9CAEN</name>
<accession>A0AAN9B6G7</accession>
<organism evidence="1 2">
    <name type="scientific">Littorina saxatilis</name>
    <dbReference type="NCBI Taxonomy" id="31220"/>
    <lineage>
        <taxon>Eukaryota</taxon>
        <taxon>Metazoa</taxon>
        <taxon>Spiralia</taxon>
        <taxon>Lophotrochozoa</taxon>
        <taxon>Mollusca</taxon>
        <taxon>Gastropoda</taxon>
        <taxon>Caenogastropoda</taxon>
        <taxon>Littorinimorpha</taxon>
        <taxon>Littorinoidea</taxon>
        <taxon>Littorinidae</taxon>
        <taxon>Littorina</taxon>
    </lineage>
</organism>
<keyword evidence="2" id="KW-1185">Reference proteome</keyword>
<evidence type="ECO:0000313" key="1">
    <source>
        <dbReference type="EMBL" id="KAK7099643.1"/>
    </source>
</evidence>